<gene>
    <name evidence="2" type="ORF">C493_11267</name>
</gene>
<feature type="transmembrane region" description="Helical" evidence="1">
    <location>
        <begin position="41"/>
        <end position="60"/>
    </location>
</feature>
<name>L9X1B3_9EURY</name>
<accession>L9X1B3</accession>
<keyword evidence="1" id="KW-1133">Transmembrane helix</keyword>
<evidence type="ECO:0000256" key="1">
    <source>
        <dbReference type="SAM" id="Phobius"/>
    </source>
</evidence>
<comment type="caution">
    <text evidence="2">The sequence shown here is derived from an EMBL/GenBank/DDBJ whole genome shotgun (WGS) entry which is preliminary data.</text>
</comment>
<keyword evidence="1" id="KW-0812">Transmembrane</keyword>
<dbReference type="EMBL" id="AOHZ01000050">
    <property type="protein sequence ID" value="ELY55539.1"/>
    <property type="molecule type" value="Genomic_DNA"/>
</dbReference>
<keyword evidence="3" id="KW-1185">Reference proteome</keyword>
<dbReference type="RefSeq" id="WP_007259534.1">
    <property type="nucleotide sequence ID" value="NZ_AOHZ01000050.1"/>
</dbReference>
<keyword evidence="1" id="KW-0472">Membrane</keyword>
<proteinExistence type="predicted"/>
<evidence type="ECO:0000313" key="3">
    <source>
        <dbReference type="Proteomes" id="UP000011602"/>
    </source>
</evidence>
<reference evidence="2 3" key="1">
    <citation type="journal article" date="2014" name="PLoS Genet.">
        <title>Phylogenetically driven sequencing of extremely halophilic archaea reveals strategies for static and dynamic osmo-response.</title>
        <authorList>
            <person name="Becker E.A."/>
            <person name="Seitzer P.M."/>
            <person name="Tritt A."/>
            <person name="Larsen D."/>
            <person name="Krusor M."/>
            <person name="Yao A.I."/>
            <person name="Wu D."/>
            <person name="Madern D."/>
            <person name="Eisen J.A."/>
            <person name="Darling A.E."/>
            <person name="Facciotti M.T."/>
        </authorList>
    </citation>
    <scope>NUCLEOTIDE SEQUENCE [LARGE SCALE GENOMIC DNA]</scope>
    <source>
        <strain evidence="2 3">JCM 12255</strain>
    </source>
</reference>
<dbReference type="Proteomes" id="UP000011602">
    <property type="component" value="Unassembled WGS sequence"/>
</dbReference>
<sequence>MIRNAIALAVPSMLGLLVLVVGLDVLTGVFAIPSPTGTLVRGGLLVALAMGVLVLAFPFGGGETD</sequence>
<dbReference type="AlphaFoldDB" id="L9X1B3"/>
<evidence type="ECO:0000313" key="2">
    <source>
        <dbReference type="EMBL" id="ELY55539.1"/>
    </source>
</evidence>
<protein>
    <submittedName>
        <fullName evidence="2">Uncharacterized protein</fullName>
    </submittedName>
</protein>
<organism evidence="2 3">
    <name type="scientific">Natronolimnohabitans innermongolicus JCM 12255</name>
    <dbReference type="NCBI Taxonomy" id="1227499"/>
    <lineage>
        <taxon>Archaea</taxon>
        <taxon>Methanobacteriati</taxon>
        <taxon>Methanobacteriota</taxon>
        <taxon>Stenosarchaea group</taxon>
        <taxon>Halobacteria</taxon>
        <taxon>Halobacteriales</taxon>
        <taxon>Natrialbaceae</taxon>
        <taxon>Natronolimnohabitans</taxon>
    </lineage>
</organism>